<feature type="region of interest" description="Disordered" evidence="4">
    <location>
        <begin position="384"/>
        <end position="408"/>
    </location>
</feature>
<dbReference type="AlphaFoldDB" id="A0A507C4T0"/>
<keyword evidence="3" id="KW-0539">Nucleus</keyword>
<feature type="domain" description="TFIIS N-terminal" evidence="5">
    <location>
        <begin position="247"/>
        <end position="326"/>
    </location>
</feature>
<dbReference type="SUPFAM" id="SSF47676">
    <property type="entry name" value="Conserved domain common to transcription factors TFIIS, elongin A, CRSP70"/>
    <property type="match status" value="1"/>
</dbReference>
<feature type="compositionally biased region" description="Acidic residues" evidence="4">
    <location>
        <begin position="72"/>
        <end position="86"/>
    </location>
</feature>
<gene>
    <name evidence="6" type="ORF">SmJEL517_g04438</name>
</gene>
<dbReference type="GeneID" id="42005663"/>
<dbReference type="STRING" id="1806994.A0A507C4T0"/>
<dbReference type="PANTHER" id="PTHR46010">
    <property type="entry name" value="PROTEIN IWS1 HOMOLOG"/>
    <property type="match status" value="1"/>
</dbReference>
<dbReference type="InterPro" id="IPR017923">
    <property type="entry name" value="TFIIS_N"/>
</dbReference>
<feature type="compositionally biased region" description="Low complexity" evidence="4">
    <location>
        <begin position="12"/>
        <end position="24"/>
    </location>
</feature>
<evidence type="ECO:0000259" key="5">
    <source>
        <dbReference type="PROSITE" id="PS51319"/>
    </source>
</evidence>
<dbReference type="GO" id="GO:0005634">
    <property type="term" value="C:nucleus"/>
    <property type="evidence" value="ECO:0007669"/>
    <property type="project" value="UniProtKB-SubCell"/>
</dbReference>
<comment type="subcellular location">
    <subcellularLocation>
        <location evidence="3">Nucleus</location>
    </subcellularLocation>
</comment>
<dbReference type="InterPro" id="IPR051037">
    <property type="entry name" value="RNAPII_TF_IWS1"/>
</dbReference>
<name>A0A507C4T0_9FUNG</name>
<comment type="caution">
    <text evidence="6">The sequence shown here is derived from an EMBL/GenBank/DDBJ whole genome shotgun (WGS) entry which is preliminary data.</text>
</comment>
<dbReference type="PANTHER" id="PTHR46010:SF1">
    <property type="entry name" value="PROTEIN IWS1 HOMOLOG"/>
    <property type="match status" value="1"/>
</dbReference>
<comment type="similarity">
    <text evidence="2">Belongs to the IWS1 family.</text>
</comment>
<feature type="compositionally biased region" description="Acidic residues" evidence="4">
    <location>
        <begin position="1"/>
        <end position="11"/>
    </location>
</feature>
<organism evidence="6 7">
    <name type="scientific">Synchytrium microbalum</name>
    <dbReference type="NCBI Taxonomy" id="1806994"/>
    <lineage>
        <taxon>Eukaryota</taxon>
        <taxon>Fungi</taxon>
        <taxon>Fungi incertae sedis</taxon>
        <taxon>Chytridiomycota</taxon>
        <taxon>Chytridiomycota incertae sedis</taxon>
        <taxon>Chytridiomycetes</taxon>
        <taxon>Synchytriales</taxon>
        <taxon>Synchytriaceae</taxon>
        <taxon>Synchytrium</taxon>
    </lineage>
</organism>
<sequence length="408" mass="46086">MSDAMQQDDDAGNNTTNANGNQDDPVFGRVQEDDTNDNQLPSFGPDDTNNNDLNPSSSSANPILQSQPAQADFDDIFGGGEDDDDMRENVDSLAGSDSEEEENRALKIPIKKKAGAAPVRRKKKEKSTEEKQPKKRRRKADDTSNVPLTDREMRDKKFEDQFQAVIDKIKPKKASKSKDADGDSTETSYDALAEKLRVQMLAAARKDAELHAAKEVSLEKVKFLPTVQRAMARKHLYDTFIDNEILPVMKEWLEPLRPDGVLPSLDIQRLLIDALSQMSVTIEHLRSSGIGRVIKFYTHPLTRCSDEIRRKAQVLLDRWTNLVLGRSMNYRDTNQQVRDVRQERIARPAAKVLVDDDRIYAQRPQGGLPAFKYVPKLVLPKDGPVEREMPEHLSKLSKKLNNIGRSKK</sequence>
<evidence type="ECO:0000313" key="6">
    <source>
        <dbReference type="EMBL" id="TPX32435.1"/>
    </source>
</evidence>
<reference evidence="6 7" key="1">
    <citation type="journal article" date="2019" name="Sci. Rep.">
        <title>Comparative genomics of chytrid fungi reveal insights into the obligate biotrophic and pathogenic lifestyle of Synchytrium endobioticum.</title>
        <authorList>
            <person name="van de Vossenberg B.T.L.H."/>
            <person name="Warris S."/>
            <person name="Nguyen H.D.T."/>
            <person name="van Gent-Pelzer M.P.E."/>
            <person name="Joly D.L."/>
            <person name="van de Geest H.C."/>
            <person name="Bonants P.J.M."/>
            <person name="Smith D.S."/>
            <person name="Levesque C.A."/>
            <person name="van der Lee T.A.J."/>
        </authorList>
    </citation>
    <scope>NUCLEOTIDE SEQUENCE [LARGE SCALE GENOMIC DNA]</scope>
    <source>
        <strain evidence="6 7">JEL517</strain>
    </source>
</reference>
<dbReference type="RefSeq" id="XP_031023643.1">
    <property type="nucleotide sequence ID" value="XM_031170366.1"/>
</dbReference>
<protein>
    <recommendedName>
        <fullName evidence="5">TFIIS N-terminal domain-containing protein</fullName>
    </recommendedName>
</protein>
<feature type="region of interest" description="Disordered" evidence="4">
    <location>
        <begin position="1"/>
        <end position="157"/>
    </location>
</feature>
<dbReference type="Gene3D" id="1.20.930.10">
    <property type="entry name" value="Conserved domain common to transcription factors TFIIS, elongin A, CRSP70"/>
    <property type="match status" value="1"/>
</dbReference>
<evidence type="ECO:0000256" key="1">
    <source>
        <dbReference type="ARBA" id="ARBA00037349"/>
    </source>
</evidence>
<feature type="compositionally biased region" description="Polar residues" evidence="4">
    <location>
        <begin position="399"/>
        <end position="408"/>
    </location>
</feature>
<dbReference type="OrthoDB" id="21124at2759"/>
<dbReference type="InterPro" id="IPR035441">
    <property type="entry name" value="TFIIS/LEDGF_dom_sf"/>
</dbReference>
<dbReference type="EMBL" id="QEAO01000030">
    <property type="protein sequence ID" value="TPX32435.1"/>
    <property type="molecule type" value="Genomic_DNA"/>
</dbReference>
<evidence type="ECO:0000313" key="7">
    <source>
        <dbReference type="Proteomes" id="UP000319731"/>
    </source>
</evidence>
<dbReference type="GO" id="GO:0016973">
    <property type="term" value="P:poly(A)+ mRNA export from nucleus"/>
    <property type="evidence" value="ECO:0007669"/>
    <property type="project" value="TreeGrafter"/>
</dbReference>
<evidence type="ECO:0000256" key="2">
    <source>
        <dbReference type="ARBA" id="ARBA00037992"/>
    </source>
</evidence>
<comment type="function">
    <text evidence="1">Transcription factor involved in RNA polymerase II transcription regulation. May function in both SPT15/TBP post-recruitment and recruitment steps of transcription.</text>
</comment>
<feature type="compositionally biased region" description="Polar residues" evidence="4">
    <location>
        <begin position="37"/>
        <end position="69"/>
    </location>
</feature>
<feature type="compositionally biased region" description="Basic residues" evidence="4">
    <location>
        <begin position="109"/>
        <end position="125"/>
    </location>
</feature>
<evidence type="ECO:0000256" key="4">
    <source>
        <dbReference type="SAM" id="MobiDB-lite"/>
    </source>
</evidence>
<evidence type="ECO:0000256" key="3">
    <source>
        <dbReference type="PROSITE-ProRule" id="PRU00649"/>
    </source>
</evidence>
<proteinExistence type="inferred from homology"/>
<keyword evidence="7" id="KW-1185">Reference proteome</keyword>
<dbReference type="PROSITE" id="PS51319">
    <property type="entry name" value="TFIIS_N"/>
    <property type="match status" value="1"/>
</dbReference>
<accession>A0A507C4T0</accession>
<feature type="compositionally biased region" description="Basic and acidic residues" evidence="4">
    <location>
        <begin position="384"/>
        <end position="394"/>
    </location>
</feature>
<dbReference type="Pfam" id="PF08711">
    <property type="entry name" value="Med26"/>
    <property type="match status" value="1"/>
</dbReference>
<dbReference type="Proteomes" id="UP000319731">
    <property type="component" value="Unassembled WGS sequence"/>
</dbReference>